<sequence length="159" mass="16577">MNVGKGFTLIEILLVIVLISIVAGIAGMILREGFRSYSAGKPIIAVAGKANIAADNLMREIQSAESLEVVSGSGLTFINQQGQTIVVDLNGTTLRRNVNGGGAQPLCTNVSSASFAYFNSGFASTGTASAVRFLTLSMTVIEGDIPYSLMASTVVRKTL</sequence>
<protein>
    <recommendedName>
        <fullName evidence="4">Prepilin-type N-terminal cleavage/methylation domain-containing protein</fullName>
    </recommendedName>
</protein>
<dbReference type="InterPro" id="IPR045584">
    <property type="entry name" value="Pilin-like"/>
</dbReference>
<evidence type="ECO:0000313" key="3">
    <source>
        <dbReference type="Proteomes" id="UP000054858"/>
    </source>
</evidence>
<keyword evidence="1" id="KW-1133">Transmembrane helix</keyword>
<dbReference type="PROSITE" id="PS00409">
    <property type="entry name" value="PROKAR_NTER_METHYL"/>
    <property type="match status" value="1"/>
</dbReference>
<dbReference type="SUPFAM" id="SSF54523">
    <property type="entry name" value="Pili subunits"/>
    <property type="match status" value="1"/>
</dbReference>
<dbReference type="AlphaFoldDB" id="A0A0W0X308"/>
<dbReference type="Pfam" id="PF15980">
    <property type="entry name" value="ComGF"/>
    <property type="match status" value="1"/>
</dbReference>
<dbReference type="NCBIfam" id="TIGR02532">
    <property type="entry name" value="IV_pilin_GFxxxE"/>
    <property type="match status" value="1"/>
</dbReference>
<comment type="caution">
    <text evidence="2">The sequence shown here is derived from an EMBL/GenBank/DDBJ whole genome shotgun (WGS) entry which is preliminary data.</text>
</comment>
<evidence type="ECO:0008006" key="4">
    <source>
        <dbReference type="Google" id="ProtNLM"/>
    </source>
</evidence>
<reference evidence="2 3" key="1">
    <citation type="submission" date="2015-11" db="EMBL/GenBank/DDBJ databases">
        <title>Genomic analysis of 38 Legionella species identifies large and diverse effector repertoires.</title>
        <authorList>
            <person name="Burstein D."/>
            <person name="Amaro F."/>
            <person name="Zusman T."/>
            <person name="Lifshitz Z."/>
            <person name="Cohen O."/>
            <person name="Gilbert J.A."/>
            <person name="Pupko T."/>
            <person name="Shuman H.A."/>
            <person name="Segal G."/>
        </authorList>
    </citation>
    <scope>NUCLEOTIDE SEQUENCE [LARGE SCALE GENOMIC DNA]</scope>
    <source>
        <strain evidence="2 3">Oak Ridge-10</strain>
    </source>
</reference>
<evidence type="ECO:0000256" key="1">
    <source>
        <dbReference type="SAM" id="Phobius"/>
    </source>
</evidence>
<dbReference type="InterPro" id="IPR012902">
    <property type="entry name" value="N_methyl_site"/>
</dbReference>
<accession>A0A0W0X308</accession>
<proteinExistence type="predicted"/>
<keyword evidence="1" id="KW-0472">Membrane</keyword>
<dbReference type="InterPro" id="IPR016977">
    <property type="entry name" value="ComGF"/>
</dbReference>
<keyword evidence="1" id="KW-0812">Transmembrane</keyword>
<dbReference type="PATRIC" id="fig|29423.5.peg.1120"/>
<feature type="transmembrane region" description="Helical" evidence="1">
    <location>
        <begin position="6"/>
        <end position="30"/>
    </location>
</feature>
<name>A0A0W0X308_9GAMM</name>
<dbReference type="EMBL" id="LNYP01000023">
    <property type="protein sequence ID" value="KTD38946.1"/>
    <property type="molecule type" value="Genomic_DNA"/>
</dbReference>
<organism evidence="2 3">
    <name type="scientific">Legionella oakridgensis</name>
    <dbReference type="NCBI Taxonomy" id="29423"/>
    <lineage>
        <taxon>Bacteria</taxon>
        <taxon>Pseudomonadati</taxon>
        <taxon>Pseudomonadota</taxon>
        <taxon>Gammaproteobacteria</taxon>
        <taxon>Legionellales</taxon>
        <taxon>Legionellaceae</taxon>
        <taxon>Legionella</taxon>
    </lineage>
</organism>
<dbReference type="Proteomes" id="UP000054858">
    <property type="component" value="Unassembled WGS sequence"/>
</dbReference>
<evidence type="ECO:0000313" key="2">
    <source>
        <dbReference type="EMBL" id="KTD38946.1"/>
    </source>
</evidence>
<gene>
    <name evidence="2" type="ORF">Loak_1067</name>
</gene>
<dbReference type="Pfam" id="PF07963">
    <property type="entry name" value="N_methyl"/>
    <property type="match status" value="1"/>
</dbReference>
<dbReference type="RefSeq" id="WP_025386678.1">
    <property type="nucleotide sequence ID" value="NZ_KV441804.1"/>
</dbReference>